<sequence length="78" mass="9377">MSRQKKIMENELRTRLLKQQRKPYYCDIFAKPFSETCLNKYAFVLARDYHCDMCGKSIFMDSHLTTTKHIHIGKKLYL</sequence>
<dbReference type="InterPro" id="IPR013087">
    <property type="entry name" value="Znf_C2H2_type"/>
</dbReference>
<keyword evidence="1" id="KW-0863">Zinc-finger</keyword>
<feature type="domain" description="C2H2-type" evidence="2">
    <location>
        <begin position="49"/>
        <end position="76"/>
    </location>
</feature>
<evidence type="ECO:0000259" key="2">
    <source>
        <dbReference type="PROSITE" id="PS50157"/>
    </source>
</evidence>
<proteinExistence type="predicted"/>
<dbReference type="AlphaFoldDB" id="A0A0L8GDL6"/>
<keyword evidence="1" id="KW-0479">Metal-binding</keyword>
<keyword evidence="1" id="KW-0862">Zinc</keyword>
<gene>
    <name evidence="3" type="ORF">OCBIM_22035235mg</name>
</gene>
<name>A0A0L8GDL6_OCTBM</name>
<organism evidence="3">
    <name type="scientific">Octopus bimaculoides</name>
    <name type="common">California two-spotted octopus</name>
    <dbReference type="NCBI Taxonomy" id="37653"/>
    <lineage>
        <taxon>Eukaryota</taxon>
        <taxon>Metazoa</taxon>
        <taxon>Spiralia</taxon>
        <taxon>Lophotrochozoa</taxon>
        <taxon>Mollusca</taxon>
        <taxon>Cephalopoda</taxon>
        <taxon>Coleoidea</taxon>
        <taxon>Octopodiformes</taxon>
        <taxon>Octopoda</taxon>
        <taxon>Incirrata</taxon>
        <taxon>Octopodidae</taxon>
        <taxon>Octopus</taxon>
    </lineage>
</organism>
<evidence type="ECO:0000313" key="3">
    <source>
        <dbReference type="EMBL" id="KOF75111.1"/>
    </source>
</evidence>
<dbReference type="GO" id="GO:0008270">
    <property type="term" value="F:zinc ion binding"/>
    <property type="evidence" value="ECO:0007669"/>
    <property type="project" value="UniProtKB-KW"/>
</dbReference>
<reference evidence="3" key="1">
    <citation type="submission" date="2015-07" db="EMBL/GenBank/DDBJ databases">
        <title>MeaNS - Measles Nucleotide Surveillance Program.</title>
        <authorList>
            <person name="Tran T."/>
            <person name="Druce J."/>
        </authorList>
    </citation>
    <scope>NUCLEOTIDE SEQUENCE</scope>
    <source>
        <strain evidence="3">UCB-OBI-ISO-001</strain>
        <tissue evidence="3">Gonad</tissue>
    </source>
</reference>
<dbReference type="SUPFAM" id="SSF57667">
    <property type="entry name" value="beta-beta-alpha zinc fingers"/>
    <property type="match status" value="1"/>
</dbReference>
<dbReference type="PROSITE" id="PS50157">
    <property type="entry name" value="ZINC_FINGER_C2H2_2"/>
    <property type="match status" value="1"/>
</dbReference>
<accession>A0A0L8GDL6</accession>
<evidence type="ECO:0000256" key="1">
    <source>
        <dbReference type="PROSITE-ProRule" id="PRU00042"/>
    </source>
</evidence>
<dbReference type="InterPro" id="IPR036236">
    <property type="entry name" value="Znf_C2H2_sf"/>
</dbReference>
<dbReference type="EMBL" id="KQ422338">
    <property type="protein sequence ID" value="KOF75111.1"/>
    <property type="molecule type" value="Genomic_DNA"/>
</dbReference>
<protein>
    <recommendedName>
        <fullName evidence="2">C2H2-type domain-containing protein</fullName>
    </recommendedName>
</protein>
<dbReference type="Gene3D" id="3.30.160.60">
    <property type="entry name" value="Classic Zinc Finger"/>
    <property type="match status" value="1"/>
</dbReference>